<keyword evidence="2" id="KW-1185">Reference proteome</keyword>
<reference evidence="2" key="1">
    <citation type="journal article" date="2013" name="Nature">
        <title>Pan genome of the phytoplankton Emiliania underpins its global distribution.</title>
        <authorList>
            <person name="Read B.A."/>
            <person name="Kegel J."/>
            <person name="Klute M.J."/>
            <person name="Kuo A."/>
            <person name="Lefebvre S.C."/>
            <person name="Maumus F."/>
            <person name="Mayer C."/>
            <person name="Miller J."/>
            <person name="Monier A."/>
            <person name="Salamov A."/>
            <person name="Young J."/>
            <person name="Aguilar M."/>
            <person name="Claverie J.M."/>
            <person name="Frickenhaus S."/>
            <person name="Gonzalez K."/>
            <person name="Herman E.K."/>
            <person name="Lin Y.C."/>
            <person name="Napier J."/>
            <person name="Ogata H."/>
            <person name="Sarno A.F."/>
            <person name="Shmutz J."/>
            <person name="Schroeder D."/>
            <person name="de Vargas C."/>
            <person name="Verret F."/>
            <person name="von Dassow P."/>
            <person name="Valentin K."/>
            <person name="Van de Peer Y."/>
            <person name="Wheeler G."/>
            <person name="Dacks J.B."/>
            <person name="Delwiche C.F."/>
            <person name="Dyhrman S.T."/>
            <person name="Glockner G."/>
            <person name="John U."/>
            <person name="Richards T."/>
            <person name="Worden A.Z."/>
            <person name="Zhang X."/>
            <person name="Grigoriev I.V."/>
            <person name="Allen A.E."/>
            <person name="Bidle K."/>
            <person name="Borodovsky M."/>
            <person name="Bowler C."/>
            <person name="Brownlee C."/>
            <person name="Cock J.M."/>
            <person name="Elias M."/>
            <person name="Gladyshev V.N."/>
            <person name="Groth M."/>
            <person name="Guda C."/>
            <person name="Hadaegh A."/>
            <person name="Iglesias-Rodriguez M.D."/>
            <person name="Jenkins J."/>
            <person name="Jones B.M."/>
            <person name="Lawson T."/>
            <person name="Leese F."/>
            <person name="Lindquist E."/>
            <person name="Lobanov A."/>
            <person name="Lomsadze A."/>
            <person name="Malik S.B."/>
            <person name="Marsh M.E."/>
            <person name="Mackinder L."/>
            <person name="Mock T."/>
            <person name="Mueller-Roeber B."/>
            <person name="Pagarete A."/>
            <person name="Parker M."/>
            <person name="Probert I."/>
            <person name="Quesneville H."/>
            <person name="Raines C."/>
            <person name="Rensing S.A."/>
            <person name="Riano-Pachon D.M."/>
            <person name="Richier S."/>
            <person name="Rokitta S."/>
            <person name="Shiraiwa Y."/>
            <person name="Soanes D.M."/>
            <person name="van der Giezen M."/>
            <person name="Wahlund T.M."/>
            <person name="Williams B."/>
            <person name="Wilson W."/>
            <person name="Wolfe G."/>
            <person name="Wurch L.L."/>
        </authorList>
    </citation>
    <scope>NUCLEOTIDE SEQUENCE</scope>
</reference>
<accession>A0A0D3I9X0</accession>
<dbReference type="EnsemblProtists" id="EOD08055">
    <property type="protein sequence ID" value="EOD08055"/>
    <property type="gene ID" value="EMIHUDRAFT_258383"/>
</dbReference>
<evidence type="ECO:0000313" key="2">
    <source>
        <dbReference type="Proteomes" id="UP000013827"/>
    </source>
</evidence>
<reference evidence="1" key="2">
    <citation type="submission" date="2024-10" db="UniProtKB">
        <authorList>
            <consortium name="EnsemblProtists"/>
        </authorList>
    </citation>
    <scope>IDENTIFICATION</scope>
</reference>
<organism evidence="1 2">
    <name type="scientific">Emiliania huxleyi (strain CCMP1516)</name>
    <dbReference type="NCBI Taxonomy" id="280463"/>
    <lineage>
        <taxon>Eukaryota</taxon>
        <taxon>Haptista</taxon>
        <taxon>Haptophyta</taxon>
        <taxon>Prymnesiophyceae</taxon>
        <taxon>Isochrysidales</taxon>
        <taxon>Noelaerhabdaceae</taxon>
        <taxon>Emiliania</taxon>
    </lineage>
</organism>
<dbReference type="KEGG" id="ehx:EMIHUDRAFT_258383"/>
<dbReference type="RefSeq" id="XP_005760484.1">
    <property type="nucleotide sequence ID" value="XM_005760427.1"/>
</dbReference>
<dbReference type="GeneID" id="17254207"/>
<protein>
    <submittedName>
        <fullName evidence="1">Uncharacterized protein</fullName>
    </submittedName>
</protein>
<dbReference type="eggNOG" id="KOG4199">
    <property type="taxonomic scope" value="Eukaryota"/>
</dbReference>
<name>A0A0D3I9X0_EMIH1</name>
<proteinExistence type="predicted"/>
<dbReference type="AlphaFoldDB" id="A0A0D3I9X0"/>
<dbReference type="HOGENOM" id="CLU_1850453_0_0_1"/>
<evidence type="ECO:0000313" key="1">
    <source>
        <dbReference type="EnsemblProtists" id="EOD08055"/>
    </source>
</evidence>
<dbReference type="Proteomes" id="UP000013827">
    <property type="component" value="Unassembled WGS sequence"/>
</dbReference>
<sequence>MGGLRPGFVAGGAKDEKVNSTLYARISQETFDEAVKENIEDLDMAPDEALEDAVEQFTSQGINLSNIVRRVPGASAEDDPAAVRLARALAACVEGLEDEESEELLYGGGREVQRGPAEATTLAGATSAVDSLVSGSLAL</sequence>